<evidence type="ECO:0000313" key="3">
    <source>
        <dbReference type="EMBL" id="KGF34756.1"/>
    </source>
</evidence>
<proteinExistence type="predicted"/>
<evidence type="ECO:0000256" key="1">
    <source>
        <dbReference type="SAM" id="Phobius"/>
    </source>
</evidence>
<dbReference type="SUPFAM" id="SSF63825">
    <property type="entry name" value="YWTD domain"/>
    <property type="match status" value="1"/>
</dbReference>
<feature type="chain" id="PRO_5001915670" description="Flagellar protein FliS" evidence="2">
    <location>
        <begin position="23"/>
        <end position="1045"/>
    </location>
</feature>
<dbReference type="EMBL" id="JRNN01000064">
    <property type="protein sequence ID" value="KGF34756.1"/>
    <property type="molecule type" value="Genomic_DNA"/>
</dbReference>
<dbReference type="Gene3D" id="2.130.10.10">
    <property type="entry name" value="YVTN repeat-like/Quinoprotein amine dehydrogenase"/>
    <property type="match status" value="2"/>
</dbReference>
<evidence type="ECO:0000256" key="2">
    <source>
        <dbReference type="SAM" id="SignalP"/>
    </source>
</evidence>
<keyword evidence="1" id="KW-0472">Membrane</keyword>
<feature type="transmembrane region" description="Helical" evidence="1">
    <location>
        <begin position="616"/>
        <end position="635"/>
    </location>
</feature>
<dbReference type="InterPro" id="IPR015943">
    <property type="entry name" value="WD40/YVTN_repeat-like_dom_sf"/>
</dbReference>
<dbReference type="AlphaFoldDB" id="A0A095ZK60"/>
<accession>A0A095ZK60</accession>
<sequence length="1045" mass="120106">MNRWHYLIVLLAVCIMVTGCNDKDTNCTFNESEYYSNEQLASISSDNDSLFWIGTEYGKVCQLTDSGWKSFHVAADRIYFVRHTDKNYWIGVRNGGIQRYSFDGTTFRLQQTYPIAVKQNSYSAYDALSINGEIWVCTSQGLFVLDKDTATHLRLIYPSKTTSPHMEGQACVVRKIVQINSNNLVAATDNGLLHIHLPSHKITKTHEGEKIDDIAVVQGKLYVLSGNQFDVFKDGNQQTYPLHFTASSFYVSEGMFCFFSVNEAHLSMNLKTFKSIPLRRKIPINSSNVASMDKERSAMLLVTDNALWRIPIHLYLFSSNIPVVAASLDNDCIWYVNAQNEIFVQKRGEQVAEKVYDFISEEPIIDMVVKDNVLYYVTSQRKVKRILLTKQLWRNYLNFQLADRYSSKDKITAMAVEAYDDKISLLVGIQDGLLRFNKATFQPDTIAGFNDKYISSFYQPNGSHMMYMATLNHGIIVGKNGMYEPMTKIPVVNGMREVVMSDKFPPSMIVLAGNKLFLEGSKDSLDASGISKILMANDTTVYALKDFGVQRYTLQNGRLVKSGEFFRDICFHPKASFIDHEHVYLGCNLGILHFKALHENQTKWIEIERGIISRRALFISFTVLVLILLLIWAGLKVNRHLSIRQILARKADLNTRITDLFSIYELLPNYNDEEIKQLKSDLENISPYEKVSWKNTNAQLAAISKLIMQKNRNMVLPLMKFVDTQRQEILELDLYHSKQLAQDTNDAFESGSIERIRSQAIINNQWLVTIKDMISQLDTYTGQIAGTLLLPGINENLPDMIATYRKEMAIMPLTELEVLWHDIESAYQKTFTGEALEVLTTLVNRQLHWLRMIEDKDSVVRTLIEQLQRELQQMESKDRLTLLRRMDHLDARVRQLRCLCELKENMQEYEIKRQQVIKENEERVNKLFDRKLEIKISDSTTSQTKRIAQLIEILYNQMSKTDARLLDEILQFVSYDNQQARVLAILMAHAKVKRLLIPGMLQVVGNLNPVVSRLVNSKIKTHEKEILQYAERHPSSLASYILALA</sequence>
<evidence type="ECO:0000313" key="4">
    <source>
        <dbReference type="Proteomes" id="UP000029556"/>
    </source>
</evidence>
<protein>
    <recommendedName>
        <fullName evidence="5">Flagellar protein FliS</fullName>
    </recommendedName>
</protein>
<gene>
    <name evidence="3" type="ORF">HMPREF2137_06205</name>
</gene>
<keyword evidence="1" id="KW-1133">Transmembrane helix</keyword>
<dbReference type="RefSeq" id="WP_156099923.1">
    <property type="nucleotide sequence ID" value="NZ_JRNN01000064.1"/>
</dbReference>
<dbReference type="Proteomes" id="UP000029556">
    <property type="component" value="Unassembled WGS sequence"/>
</dbReference>
<reference evidence="3 4" key="1">
    <citation type="submission" date="2014-07" db="EMBL/GenBank/DDBJ databases">
        <authorList>
            <person name="McCorrison J."/>
            <person name="Sanka R."/>
            <person name="Torralba M."/>
            <person name="Gillis M."/>
            <person name="Haft D.H."/>
            <person name="Methe B."/>
            <person name="Sutton G."/>
            <person name="Nelson K.E."/>
        </authorList>
    </citation>
    <scope>NUCLEOTIDE SEQUENCE [LARGE SCALE GENOMIC DNA]</scope>
    <source>
        <strain evidence="3 4">DNF00853</strain>
    </source>
</reference>
<feature type="signal peptide" evidence="2">
    <location>
        <begin position="1"/>
        <end position="22"/>
    </location>
</feature>
<organism evidence="3 4">
    <name type="scientific">Hoylesella buccalis DNF00853</name>
    <dbReference type="NCBI Taxonomy" id="1401074"/>
    <lineage>
        <taxon>Bacteria</taxon>
        <taxon>Pseudomonadati</taxon>
        <taxon>Bacteroidota</taxon>
        <taxon>Bacteroidia</taxon>
        <taxon>Bacteroidales</taxon>
        <taxon>Prevotellaceae</taxon>
        <taxon>Hoylesella</taxon>
    </lineage>
</organism>
<keyword evidence="2" id="KW-0732">Signal</keyword>
<evidence type="ECO:0008006" key="5">
    <source>
        <dbReference type="Google" id="ProtNLM"/>
    </source>
</evidence>
<dbReference type="OrthoDB" id="1082599at2"/>
<keyword evidence="1" id="KW-0812">Transmembrane</keyword>
<comment type="caution">
    <text evidence="3">The sequence shown here is derived from an EMBL/GenBank/DDBJ whole genome shotgun (WGS) entry which is preliminary data.</text>
</comment>
<dbReference type="PROSITE" id="PS51257">
    <property type="entry name" value="PROKAR_LIPOPROTEIN"/>
    <property type="match status" value="1"/>
</dbReference>
<name>A0A095ZK60_9BACT</name>